<evidence type="ECO:0000313" key="3">
    <source>
        <dbReference type="EMBL" id="SFM56269.1"/>
    </source>
</evidence>
<feature type="transmembrane region" description="Helical" evidence="1">
    <location>
        <begin position="117"/>
        <end position="137"/>
    </location>
</feature>
<dbReference type="GO" id="GO:0016020">
    <property type="term" value="C:membrane"/>
    <property type="evidence" value="ECO:0007669"/>
    <property type="project" value="InterPro"/>
</dbReference>
<evidence type="ECO:0000259" key="2">
    <source>
        <dbReference type="Pfam" id="PF00892"/>
    </source>
</evidence>
<feature type="transmembrane region" description="Helical" evidence="1">
    <location>
        <begin position="89"/>
        <end position="110"/>
    </location>
</feature>
<keyword evidence="1" id="KW-1133">Transmembrane helix</keyword>
<dbReference type="SUPFAM" id="SSF103481">
    <property type="entry name" value="Multidrug resistance efflux transporter EmrE"/>
    <property type="match status" value="2"/>
</dbReference>
<feature type="transmembrane region" description="Helical" evidence="1">
    <location>
        <begin position="254"/>
        <end position="273"/>
    </location>
</feature>
<dbReference type="EMBL" id="FOTQ01000009">
    <property type="protein sequence ID" value="SFM56269.1"/>
    <property type="molecule type" value="Genomic_DNA"/>
</dbReference>
<protein>
    <submittedName>
        <fullName evidence="3">Threonine/homoserine efflux transporter RhtA</fullName>
    </submittedName>
</protein>
<dbReference type="RefSeq" id="WP_093095621.1">
    <property type="nucleotide sequence ID" value="NZ_FOTQ01000009.1"/>
</dbReference>
<dbReference type="InterPro" id="IPR037185">
    <property type="entry name" value="EmrE-like"/>
</dbReference>
<gene>
    <name evidence="3" type="ORF">SAMN04488042_10912</name>
</gene>
<dbReference type="Gene3D" id="1.10.3730.20">
    <property type="match status" value="1"/>
</dbReference>
<evidence type="ECO:0000256" key="1">
    <source>
        <dbReference type="SAM" id="Phobius"/>
    </source>
</evidence>
<evidence type="ECO:0000313" key="4">
    <source>
        <dbReference type="Proteomes" id="UP000199144"/>
    </source>
</evidence>
<dbReference type="PANTHER" id="PTHR22911">
    <property type="entry name" value="ACYL-MALONYL CONDENSING ENZYME-RELATED"/>
    <property type="match status" value="1"/>
</dbReference>
<feature type="transmembrane region" description="Helical" evidence="1">
    <location>
        <begin position="198"/>
        <end position="222"/>
    </location>
</feature>
<feature type="transmembrane region" description="Helical" evidence="1">
    <location>
        <begin position="33"/>
        <end position="53"/>
    </location>
</feature>
<dbReference type="Proteomes" id="UP000199144">
    <property type="component" value="Unassembled WGS sequence"/>
</dbReference>
<name>A0A1I4RVT3_9RHOB</name>
<organism evidence="3 4">
    <name type="scientific">Shimia aestuarii</name>
    <dbReference type="NCBI Taxonomy" id="254406"/>
    <lineage>
        <taxon>Bacteria</taxon>
        <taxon>Pseudomonadati</taxon>
        <taxon>Pseudomonadota</taxon>
        <taxon>Alphaproteobacteria</taxon>
        <taxon>Rhodobacterales</taxon>
        <taxon>Roseobacteraceae</taxon>
    </lineage>
</organism>
<feature type="domain" description="EamA" evidence="2">
    <location>
        <begin position="7"/>
        <end position="133"/>
    </location>
</feature>
<keyword evidence="1" id="KW-0812">Transmembrane</keyword>
<keyword evidence="1" id="KW-0472">Membrane</keyword>
<keyword evidence="4" id="KW-1185">Reference proteome</keyword>
<feature type="transmembrane region" description="Helical" evidence="1">
    <location>
        <begin position="143"/>
        <end position="160"/>
    </location>
</feature>
<feature type="transmembrane region" description="Helical" evidence="1">
    <location>
        <begin position="229"/>
        <end position="248"/>
    </location>
</feature>
<accession>A0A1I4RVT3</accession>
<feature type="transmembrane region" description="Helical" evidence="1">
    <location>
        <begin position="172"/>
        <end position="192"/>
    </location>
</feature>
<dbReference type="OrthoDB" id="7818056at2"/>
<feature type="transmembrane region" description="Helical" evidence="1">
    <location>
        <begin position="65"/>
        <end position="83"/>
    </location>
</feature>
<sequence>MWKLAALMFVAMSMIPAGDTAGKLLSTEHGVSPLFVAWSRFVLGSLIALPLARADTLRALRDWRIWLRAMLLAGGITSIQFALKHAPVADVFAAFFVGPIVSYALSVLLLGEKVTPLRTLLMAVGFVGVLLVVRPSLSMGPGMAFAVLAGTFYGAFLTASRWLSTVARPGSLLFTQLFLSALVLTPFCWMLTPALTPALVGLTIASAVFSLGGNFLLLFAYARAEAAALAPYVYFQLVGAVALGWLVFGDLPDPLTWGGLTLIIGAGITSAALPRKP</sequence>
<dbReference type="AlphaFoldDB" id="A0A1I4RVT3"/>
<proteinExistence type="predicted"/>
<dbReference type="Pfam" id="PF00892">
    <property type="entry name" value="EamA"/>
    <property type="match status" value="2"/>
</dbReference>
<reference evidence="3 4" key="1">
    <citation type="submission" date="2016-10" db="EMBL/GenBank/DDBJ databases">
        <authorList>
            <person name="de Groot N.N."/>
        </authorList>
    </citation>
    <scope>NUCLEOTIDE SEQUENCE [LARGE SCALE GENOMIC DNA]</scope>
    <source>
        <strain evidence="3 4">DSM 15283</strain>
    </source>
</reference>
<dbReference type="STRING" id="254406.SAMN04488042_10912"/>
<feature type="domain" description="EamA" evidence="2">
    <location>
        <begin position="141"/>
        <end position="266"/>
    </location>
</feature>
<dbReference type="InterPro" id="IPR000620">
    <property type="entry name" value="EamA_dom"/>
</dbReference>